<accession>A0ABD2N226</accession>
<sequence length="476" mass="53138">MEKGEVVLMAFSRLGKRHVQYSILFFGGIIAFAIRTSLSVAIVAMIQKDPPFPNIKTYPDWKNKDVILSSFFWGYVILQIPAGLIGFKYGPKYILGISFTIASTFTLLVPLMAETMGSGGVILSRVMQGLTQGFLYPSTHNILSKWTPLPERSRTFSFVYSSAFIGCTMALPVTGYICNSSYGWPMVFYLSGTLSLLWSFSFLWLCKNSPQEHPSISSEERIYLEQNTKTTADRKKLKVPWKSIFTSLPFWAICVAHFGNNYGFLTLLAEIPSFMQGVFKFNMEANGLLSALPFLACFIVISIMSPISDYLISQEKLSIQACRKVFNCIGMTTPVITLSILGYIPPEMKYLGVLLLVLSVGINAGIFVGFNLNHADIAPNYAGLLMGFSSFWGQVASLLGPLVVQVLVKDQTDPSQWRIFFITAAGLLLVSNIFFLIFASGEIQPWNNESFSRRNDVVLPEYVYVPVKKEDVQICQ</sequence>
<keyword evidence="15" id="KW-1185">Reference proteome</keyword>
<comment type="function">
    <text evidence="10">May be an inorganic phosphate cotransporter.</text>
</comment>
<evidence type="ECO:0000259" key="13">
    <source>
        <dbReference type="PROSITE" id="PS50850"/>
    </source>
</evidence>
<keyword evidence="4 12" id="KW-0812">Transmembrane</keyword>
<evidence type="ECO:0000313" key="14">
    <source>
        <dbReference type="EMBL" id="KAL3272618.1"/>
    </source>
</evidence>
<keyword evidence="9" id="KW-0739">Sodium transport</keyword>
<dbReference type="PANTHER" id="PTHR11662">
    <property type="entry name" value="SOLUTE CARRIER FAMILY 17"/>
    <property type="match status" value="1"/>
</dbReference>
<proteinExistence type="inferred from homology"/>
<dbReference type="Pfam" id="PF07690">
    <property type="entry name" value="MFS_1"/>
    <property type="match status" value="1"/>
</dbReference>
<evidence type="ECO:0000256" key="3">
    <source>
        <dbReference type="ARBA" id="ARBA00022448"/>
    </source>
</evidence>
<dbReference type="FunFam" id="1.20.1250.20:FF:000003">
    <property type="entry name" value="Solute carrier family 17 member 3"/>
    <property type="match status" value="1"/>
</dbReference>
<dbReference type="InterPro" id="IPR036259">
    <property type="entry name" value="MFS_trans_sf"/>
</dbReference>
<feature type="transmembrane region" description="Helical" evidence="12">
    <location>
        <begin position="66"/>
        <end position="87"/>
    </location>
</feature>
<comment type="caution">
    <text evidence="14">The sequence shown here is derived from an EMBL/GenBank/DDBJ whole genome shotgun (WGS) entry which is preliminary data.</text>
</comment>
<feature type="transmembrane region" description="Helical" evidence="12">
    <location>
        <begin position="158"/>
        <end position="177"/>
    </location>
</feature>
<evidence type="ECO:0000256" key="9">
    <source>
        <dbReference type="ARBA" id="ARBA00023201"/>
    </source>
</evidence>
<feature type="transmembrane region" description="Helical" evidence="12">
    <location>
        <begin position="384"/>
        <end position="407"/>
    </location>
</feature>
<organism evidence="14 15">
    <name type="scientific">Cryptolaemus montrouzieri</name>
    <dbReference type="NCBI Taxonomy" id="559131"/>
    <lineage>
        <taxon>Eukaryota</taxon>
        <taxon>Metazoa</taxon>
        <taxon>Ecdysozoa</taxon>
        <taxon>Arthropoda</taxon>
        <taxon>Hexapoda</taxon>
        <taxon>Insecta</taxon>
        <taxon>Pterygota</taxon>
        <taxon>Neoptera</taxon>
        <taxon>Endopterygota</taxon>
        <taxon>Coleoptera</taxon>
        <taxon>Polyphaga</taxon>
        <taxon>Cucujiformia</taxon>
        <taxon>Coccinelloidea</taxon>
        <taxon>Coccinellidae</taxon>
        <taxon>Scymninae</taxon>
        <taxon>Scymnini</taxon>
        <taxon>Cryptolaemus</taxon>
    </lineage>
</organism>
<evidence type="ECO:0000256" key="6">
    <source>
        <dbReference type="ARBA" id="ARBA00022989"/>
    </source>
</evidence>
<dbReference type="SUPFAM" id="SSF103473">
    <property type="entry name" value="MFS general substrate transporter"/>
    <property type="match status" value="1"/>
</dbReference>
<feature type="transmembrane region" description="Helical" evidence="12">
    <location>
        <begin position="94"/>
        <end position="113"/>
    </location>
</feature>
<dbReference type="AlphaFoldDB" id="A0ABD2N226"/>
<name>A0ABD2N226_9CUCU</name>
<keyword evidence="3" id="KW-0813">Transport</keyword>
<evidence type="ECO:0000256" key="12">
    <source>
        <dbReference type="SAM" id="Phobius"/>
    </source>
</evidence>
<feature type="transmembrane region" description="Helical" evidence="12">
    <location>
        <begin position="119"/>
        <end position="137"/>
    </location>
</feature>
<dbReference type="Proteomes" id="UP001516400">
    <property type="component" value="Unassembled WGS sequence"/>
</dbReference>
<dbReference type="InterPro" id="IPR050382">
    <property type="entry name" value="MFS_Na/Anion_cotransporter"/>
</dbReference>
<keyword evidence="9" id="KW-0406">Ion transport</keyword>
<dbReference type="PANTHER" id="PTHR11662:SF280">
    <property type="entry name" value="FI21844P1-RELATED"/>
    <property type="match status" value="1"/>
</dbReference>
<reference evidence="14 15" key="1">
    <citation type="journal article" date="2021" name="BMC Biol.">
        <title>Horizontally acquired antibacterial genes associated with adaptive radiation of ladybird beetles.</title>
        <authorList>
            <person name="Li H.S."/>
            <person name="Tang X.F."/>
            <person name="Huang Y.H."/>
            <person name="Xu Z.Y."/>
            <person name="Chen M.L."/>
            <person name="Du X.Y."/>
            <person name="Qiu B.Y."/>
            <person name="Chen P.T."/>
            <person name="Zhang W."/>
            <person name="Slipinski A."/>
            <person name="Escalona H.E."/>
            <person name="Waterhouse R.M."/>
            <person name="Zwick A."/>
            <person name="Pang H."/>
        </authorList>
    </citation>
    <scope>NUCLEOTIDE SEQUENCE [LARGE SCALE GENOMIC DNA]</scope>
    <source>
        <strain evidence="14">SYSU2018</strain>
    </source>
</reference>
<dbReference type="Gene3D" id="1.20.1250.20">
    <property type="entry name" value="MFS general substrate transporter like domains"/>
    <property type="match status" value="2"/>
</dbReference>
<feature type="transmembrane region" description="Helical" evidence="12">
    <location>
        <begin position="183"/>
        <end position="205"/>
    </location>
</feature>
<evidence type="ECO:0000256" key="10">
    <source>
        <dbReference type="ARBA" id="ARBA00054632"/>
    </source>
</evidence>
<feature type="transmembrane region" description="Helical" evidence="12">
    <location>
        <begin position="350"/>
        <end position="372"/>
    </location>
</feature>
<feature type="transmembrane region" description="Helical" evidence="12">
    <location>
        <begin position="21"/>
        <end position="46"/>
    </location>
</feature>
<evidence type="ECO:0000256" key="2">
    <source>
        <dbReference type="ARBA" id="ARBA00008586"/>
    </source>
</evidence>
<feature type="transmembrane region" description="Helical" evidence="12">
    <location>
        <begin position="285"/>
        <end position="304"/>
    </location>
</feature>
<evidence type="ECO:0000313" key="15">
    <source>
        <dbReference type="Proteomes" id="UP001516400"/>
    </source>
</evidence>
<keyword evidence="8 12" id="KW-0472">Membrane</keyword>
<dbReference type="GO" id="GO:0016020">
    <property type="term" value="C:membrane"/>
    <property type="evidence" value="ECO:0007669"/>
    <property type="project" value="UniProtKB-SubCell"/>
</dbReference>
<evidence type="ECO:0000256" key="11">
    <source>
        <dbReference type="ARBA" id="ARBA00068450"/>
    </source>
</evidence>
<evidence type="ECO:0000256" key="5">
    <source>
        <dbReference type="ARBA" id="ARBA00022847"/>
    </source>
</evidence>
<dbReference type="InterPro" id="IPR020846">
    <property type="entry name" value="MFS_dom"/>
</dbReference>
<feature type="transmembrane region" description="Helical" evidence="12">
    <location>
        <begin position="419"/>
        <end position="439"/>
    </location>
</feature>
<dbReference type="EMBL" id="JABFTP020000062">
    <property type="protein sequence ID" value="KAL3272618.1"/>
    <property type="molecule type" value="Genomic_DNA"/>
</dbReference>
<dbReference type="PROSITE" id="PS50850">
    <property type="entry name" value="MFS"/>
    <property type="match status" value="1"/>
</dbReference>
<protein>
    <recommendedName>
        <fullName evidence="11">Putative inorganic phosphate cotransporter</fullName>
    </recommendedName>
</protein>
<dbReference type="GO" id="GO:0006814">
    <property type="term" value="P:sodium ion transport"/>
    <property type="evidence" value="ECO:0007669"/>
    <property type="project" value="UniProtKB-KW"/>
</dbReference>
<dbReference type="GO" id="GO:0015293">
    <property type="term" value="F:symporter activity"/>
    <property type="evidence" value="ECO:0007669"/>
    <property type="project" value="UniProtKB-KW"/>
</dbReference>
<feature type="transmembrane region" description="Helical" evidence="12">
    <location>
        <begin position="244"/>
        <end position="265"/>
    </location>
</feature>
<evidence type="ECO:0000256" key="7">
    <source>
        <dbReference type="ARBA" id="ARBA00023053"/>
    </source>
</evidence>
<keyword evidence="5" id="KW-0769">Symport</keyword>
<evidence type="ECO:0000256" key="8">
    <source>
        <dbReference type="ARBA" id="ARBA00023136"/>
    </source>
</evidence>
<keyword evidence="7" id="KW-0915">Sodium</keyword>
<comment type="similarity">
    <text evidence="2">Belongs to the major facilitator superfamily. Sodium/anion cotransporter family.</text>
</comment>
<feature type="transmembrane region" description="Helical" evidence="12">
    <location>
        <begin position="325"/>
        <end position="344"/>
    </location>
</feature>
<dbReference type="InterPro" id="IPR011701">
    <property type="entry name" value="MFS"/>
</dbReference>
<evidence type="ECO:0000256" key="4">
    <source>
        <dbReference type="ARBA" id="ARBA00022692"/>
    </source>
</evidence>
<feature type="domain" description="Major facilitator superfamily (MFS) profile" evidence="13">
    <location>
        <begin position="20"/>
        <end position="443"/>
    </location>
</feature>
<dbReference type="FunFam" id="1.20.1250.20:FF:000144">
    <property type="entry name" value="Picot, isoform B"/>
    <property type="match status" value="1"/>
</dbReference>
<comment type="subcellular location">
    <subcellularLocation>
        <location evidence="1">Membrane</location>
        <topology evidence="1">Multi-pass membrane protein</topology>
    </subcellularLocation>
</comment>
<evidence type="ECO:0000256" key="1">
    <source>
        <dbReference type="ARBA" id="ARBA00004141"/>
    </source>
</evidence>
<keyword evidence="6 12" id="KW-1133">Transmembrane helix</keyword>
<gene>
    <name evidence="14" type="ORF">HHI36_014085</name>
</gene>